<dbReference type="Gene3D" id="1.50.10.160">
    <property type="match status" value="1"/>
</dbReference>
<protein>
    <recommendedName>
        <fullName evidence="1">Squalene cyclase C-terminal domain-containing protein</fullName>
    </recommendedName>
</protein>
<dbReference type="GO" id="GO:0010333">
    <property type="term" value="F:terpene synthase activity"/>
    <property type="evidence" value="ECO:0007669"/>
    <property type="project" value="InterPro"/>
</dbReference>
<keyword evidence="3" id="KW-1185">Reference proteome</keyword>
<dbReference type="GO" id="GO:0000287">
    <property type="term" value="F:magnesium ion binding"/>
    <property type="evidence" value="ECO:0007669"/>
    <property type="project" value="TreeGrafter"/>
</dbReference>
<sequence>MATPWGQVSASIYETGRLVTLAPWLTGHRERVEYLLKTQRPDGSWGAPDGYGLVPTLSATEALLAAGSTEAAHRGLAALRERLPHAGELPDMPAVDLIVPSLVALINAHGAGEPLPLPPGLDYSRVERVRRVVASGAELPEKLLHALEVAGLTAGGAQSVRPTLIGTIGASPAATAAWLGSGPPSDADSARSHLEAVVTRYGGPVPVGLPITVFERGWVLSWLARAGIPAEVPPEMVADLRAAIGPAGTPAGPGLPADADTTSVALHALALHGMARDPESLLAFDAGTHFCTWQGEDGFSISVNAHVLDAFGAYAATRADRAGAYAEVRERLAGLLAERQRQDGSWDDRWHASPYYATLSCVLALGEYGGPGRAPAVARAREWVVGTQRPDGSWGRWEGTPEETAYAVQALLLPEAAAGRRVGERFERAAVRGHEFLQRTGGMADYPPLWHDKDLYTPIAVVRAAILAARHLATNLIQTGQIRT</sequence>
<dbReference type="SUPFAM" id="SSF48239">
    <property type="entry name" value="Terpenoid cyclases/Protein prenyltransferases"/>
    <property type="match status" value="2"/>
</dbReference>
<dbReference type="Pfam" id="PF13243">
    <property type="entry name" value="SQHop_cyclase_C"/>
    <property type="match status" value="1"/>
</dbReference>
<dbReference type="InterPro" id="IPR032696">
    <property type="entry name" value="SQ_cyclase_C"/>
</dbReference>
<comment type="caution">
    <text evidence="2">The sequence shown here is derived from an EMBL/GenBank/DDBJ whole genome shotgun (WGS) entry which is preliminary data.</text>
</comment>
<evidence type="ECO:0000259" key="1">
    <source>
        <dbReference type="Pfam" id="PF13243"/>
    </source>
</evidence>
<proteinExistence type="predicted"/>
<dbReference type="AlphaFoldDB" id="A0A931ADW3"/>
<dbReference type="Proteomes" id="UP000605361">
    <property type="component" value="Unassembled WGS sequence"/>
</dbReference>
<dbReference type="GO" id="GO:0016102">
    <property type="term" value="P:diterpenoid biosynthetic process"/>
    <property type="evidence" value="ECO:0007669"/>
    <property type="project" value="TreeGrafter"/>
</dbReference>
<gene>
    <name evidence="2" type="ORF">ITP53_26960</name>
</gene>
<evidence type="ECO:0000313" key="2">
    <source>
        <dbReference type="EMBL" id="MBF8189309.1"/>
    </source>
</evidence>
<dbReference type="PANTHER" id="PTHR31739">
    <property type="entry name" value="ENT-COPALYL DIPHOSPHATE SYNTHASE, CHLOROPLASTIC"/>
    <property type="match status" value="1"/>
</dbReference>
<dbReference type="Gene3D" id="1.50.10.20">
    <property type="match status" value="1"/>
</dbReference>
<dbReference type="InterPro" id="IPR050148">
    <property type="entry name" value="Terpene_synthase-like"/>
</dbReference>
<organism evidence="2 3">
    <name type="scientific">Nonomuraea cypriaca</name>
    <dbReference type="NCBI Taxonomy" id="1187855"/>
    <lineage>
        <taxon>Bacteria</taxon>
        <taxon>Bacillati</taxon>
        <taxon>Actinomycetota</taxon>
        <taxon>Actinomycetes</taxon>
        <taxon>Streptosporangiales</taxon>
        <taxon>Streptosporangiaceae</taxon>
        <taxon>Nonomuraea</taxon>
    </lineage>
</organism>
<reference evidence="2" key="1">
    <citation type="submission" date="2020-11" db="EMBL/GenBank/DDBJ databases">
        <title>Whole-genome analyses of Nonomuraea sp. K274.</title>
        <authorList>
            <person name="Veyisoglu A."/>
        </authorList>
    </citation>
    <scope>NUCLEOTIDE SEQUENCE</scope>
    <source>
        <strain evidence="2">K274</strain>
    </source>
</reference>
<dbReference type="PANTHER" id="PTHR31739:SF25">
    <property type="entry name" value="(E,E)-GERANYLLINALOOL SYNTHASE"/>
    <property type="match status" value="1"/>
</dbReference>
<accession>A0A931ADW3</accession>
<evidence type="ECO:0000313" key="3">
    <source>
        <dbReference type="Proteomes" id="UP000605361"/>
    </source>
</evidence>
<feature type="domain" description="Squalene cyclase C-terminal" evidence="1">
    <location>
        <begin position="300"/>
        <end position="404"/>
    </location>
</feature>
<dbReference type="EMBL" id="JADOGI010000088">
    <property type="protein sequence ID" value="MBF8189309.1"/>
    <property type="molecule type" value="Genomic_DNA"/>
</dbReference>
<name>A0A931ADW3_9ACTN</name>
<dbReference type="InterPro" id="IPR008930">
    <property type="entry name" value="Terpenoid_cyclase/PrenylTrfase"/>
</dbReference>